<dbReference type="GO" id="GO:0046872">
    <property type="term" value="F:metal ion binding"/>
    <property type="evidence" value="ECO:0007669"/>
    <property type="project" value="UniProtKB-KW"/>
</dbReference>
<proteinExistence type="predicted"/>
<dbReference type="InterPro" id="IPR036849">
    <property type="entry name" value="Enolase-like_C_sf"/>
</dbReference>
<dbReference type="PANTHER" id="PTHR48073:SF2">
    <property type="entry name" value="O-SUCCINYLBENZOATE SYNTHASE"/>
    <property type="match status" value="1"/>
</dbReference>
<dbReference type="Gene3D" id="3.20.20.120">
    <property type="entry name" value="Enolase-like C-terminal domain"/>
    <property type="match status" value="1"/>
</dbReference>
<feature type="domain" description="Mandelate racemase/muconate lactonizing enzyme C-terminal" evidence="2">
    <location>
        <begin position="2"/>
        <end position="65"/>
    </location>
</feature>
<dbReference type="SFLD" id="SFLDS00001">
    <property type="entry name" value="Enolase"/>
    <property type="match status" value="1"/>
</dbReference>
<dbReference type="PANTHER" id="PTHR48073">
    <property type="entry name" value="O-SUCCINYLBENZOATE SYNTHASE-RELATED"/>
    <property type="match status" value="1"/>
</dbReference>
<feature type="non-terminal residue" evidence="3">
    <location>
        <position position="192"/>
    </location>
</feature>
<dbReference type="AlphaFoldDB" id="X1QS12"/>
<evidence type="ECO:0000256" key="1">
    <source>
        <dbReference type="ARBA" id="ARBA00022723"/>
    </source>
</evidence>
<name>X1QS12_9ZZZZ</name>
<dbReference type="SUPFAM" id="SSF51604">
    <property type="entry name" value="Enolase C-terminal domain-like"/>
    <property type="match status" value="1"/>
</dbReference>
<protein>
    <recommendedName>
        <fullName evidence="2">Mandelate racemase/muconate lactonizing enzyme C-terminal domain-containing protein</fullName>
    </recommendedName>
</protein>
<organism evidence="3">
    <name type="scientific">marine sediment metagenome</name>
    <dbReference type="NCBI Taxonomy" id="412755"/>
    <lineage>
        <taxon>unclassified sequences</taxon>
        <taxon>metagenomes</taxon>
        <taxon>ecological metagenomes</taxon>
    </lineage>
</organism>
<evidence type="ECO:0000259" key="2">
    <source>
        <dbReference type="SMART" id="SM00922"/>
    </source>
</evidence>
<dbReference type="EMBL" id="BARV01038160">
    <property type="protein sequence ID" value="GAI57591.1"/>
    <property type="molecule type" value="Genomic_DNA"/>
</dbReference>
<comment type="caution">
    <text evidence="3">The sequence shown here is derived from an EMBL/GenBank/DDBJ whole genome shotgun (WGS) entry which is preliminary data.</text>
</comment>
<reference evidence="3" key="1">
    <citation type="journal article" date="2014" name="Front. Microbiol.">
        <title>High frequency of phylogenetically diverse reductive dehalogenase-homologous genes in deep subseafloor sedimentary metagenomes.</title>
        <authorList>
            <person name="Kawai M."/>
            <person name="Futagami T."/>
            <person name="Toyoda A."/>
            <person name="Takaki Y."/>
            <person name="Nishi S."/>
            <person name="Hori S."/>
            <person name="Arai W."/>
            <person name="Tsubouchi T."/>
            <person name="Morono Y."/>
            <person name="Uchiyama I."/>
            <person name="Ito T."/>
            <person name="Fujiyama A."/>
            <person name="Inagaki F."/>
            <person name="Takami H."/>
        </authorList>
    </citation>
    <scope>NUCLEOTIDE SEQUENCE</scope>
    <source>
        <strain evidence="3">Expedition CK06-06</strain>
    </source>
</reference>
<dbReference type="InterPro" id="IPR013342">
    <property type="entry name" value="Mandelate_racemase_C"/>
</dbReference>
<dbReference type="InterPro" id="IPR029065">
    <property type="entry name" value="Enolase_C-like"/>
</dbReference>
<sequence length="192" mass="20809">MVGALREAVGSGVKIMIDANGGWHYNQALNILKKVAKYDIFIAEQPVPWWDIDGLARLRKKVDMPVFADESAAELNDLIQLIQKDAVEGFFLKIAKAGGILKSQKWISIAQAAGLPVMCGCMIDSGIGAAASAHLIAATEWMSRIEHEAIGPLNLYNRPDTVNPPIKNDLAVNVPRYENGYLYPPDGPGLGV</sequence>
<keyword evidence="1" id="KW-0479">Metal-binding</keyword>
<evidence type="ECO:0000313" key="3">
    <source>
        <dbReference type="EMBL" id="GAI57591.1"/>
    </source>
</evidence>
<dbReference type="SMART" id="SM00922">
    <property type="entry name" value="MR_MLE"/>
    <property type="match status" value="1"/>
</dbReference>
<dbReference type="Pfam" id="PF13378">
    <property type="entry name" value="MR_MLE_C"/>
    <property type="match status" value="1"/>
</dbReference>
<accession>X1QS12</accession>
<gene>
    <name evidence="3" type="ORF">S06H3_58867</name>
</gene>